<proteinExistence type="predicted"/>
<dbReference type="Gene3D" id="1.10.10.10">
    <property type="entry name" value="Winged helix-like DNA-binding domain superfamily/Winged helix DNA-binding domain"/>
    <property type="match status" value="1"/>
</dbReference>
<reference evidence="2 3" key="1">
    <citation type="submission" date="2022-07" db="EMBL/GenBank/DDBJ databases">
        <title>Methylomonas rivi sp. nov., Methylomonas rosea sp. nov., Methylomonas aureus sp. nov. and Methylomonas subterranea sp. nov., four novel methanotrophs isolated from a freshwater creek and the deep terrestrial subsurface.</title>
        <authorList>
            <person name="Abin C."/>
            <person name="Sankaranarayanan K."/>
            <person name="Garner C."/>
            <person name="Sindelar R."/>
            <person name="Kotary K."/>
            <person name="Garner R."/>
            <person name="Barclay S."/>
            <person name="Lawson P."/>
            <person name="Krumholz L."/>
        </authorList>
    </citation>
    <scope>NUCLEOTIDE SEQUENCE [LARGE SCALE GENOMIC DNA]</scope>
    <source>
        <strain evidence="2 3">WSC-7</strain>
    </source>
</reference>
<feature type="domain" description="Transcription regulator PadR N-terminal" evidence="1">
    <location>
        <begin position="21"/>
        <end position="96"/>
    </location>
</feature>
<keyword evidence="3" id="KW-1185">Reference proteome</keyword>
<dbReference type="SUPFAM" id="SSF46785">
    <property type="entry name" value="Winged helix' DNA-binding domain"/>
    <property type="match status" value="1"/>
</dbReference>
<dbReference type="InterPro" id="IPR005149">
    <property type="entry name" value="Tscrpt_reg_PadR_N"/>
</dbReference>
<evidence type="ECO:0000313" key="2">
    <source>
        <dbReference type="EMBL" id="MCQ8118213.1"/>
    </source>
</evidence>
<dbReference type="PANTHER" id="PTHR33169:SF14">
    <property type="entry name" value="TRANSCRIPTIONAL REGULATOR RV3488"/>
    <property type="match status" value="1"/>
</dbReference>
<dbReference type="EMBL" id="JANIBL010000035">
    <property type="protein sequence ID" value="MCQ8118213.1"/>
    <property type="molecule type" value="Genomic_DNA"/>
</dbReference>
<evidence type="ECO:0000313" key="3">
    <source>
        <dbReference type="Proteomes" id="UP001524570"/>
    </source>
</evidence>
<dbReference type="InterPro" id="IPR052509">
    <property type="entry name" value="Metal_resp_DNA-bind_regulator"/>
</dbReference>
<dbReference type="InterPro" id="IPR036390">
    <property type="entry name" value="WH_DNA-bd_sf"/>
</dbReference>
<dbReference type="InterPro" id="IPR036388">
    <property type="entry name" value="WH-like_DNA-bd_sf"/>
</dbReference>
<evidence type="ECO:0000259" key="1">
    <source>
        <dbReference type="Pfam" id="PF03551"/>
    </source>
</evidence>
<dbReference type="Proteomes" id="UP001524570">
    <property type="component" value="Unassembled WGS sequence"/>
</dbReference>
<dbReference type="Pfam" id="PF03551">
    <property type="entry name" value="PadR"/>
    <property type="match status" value="1"/>
</dbReference>
<comment type="caution">
    <text evidence="2">The sequence shown here is derived from an EMBL/GenBank/DDBJ whole genome shotgun (WGS) entry which is preliminary data.</text>
</comment>
<sequence length="113" mass="12584">MKTTEKESKTVSMGDLERFILLAILNNRNNSYGVEIRQDIKEKIGKDVSVGALYTTLDRLETKGLIKSREGEATDDRGGRAKKYFQVSALGHNSLNQSLREISLMANVNPIAI</sequence>
<dbReference type="PANTHER" id="PTHR33169">
    <property type="entry name" value="PADR-FAMILY TRANSCRIPTIONAL REGULATOR"/>
    <property type="match status" value="1"/>
</dbReference>
<gene>
    <name evidence="2" type="ORF">NP589_12315</name>
</gene>
<protein>
    <submittedName>
        <fullName evidence="2">PadR family transcriptional regulator</fullName>
    </submittedName>
</protein>
<name>A0ABT1TTV6_9GAMM</name>
<dbReference type="RefSeq" id="WP_256607265.1">
    <property type="nucleotide sequence ID" value="NZ_JANIBL010000035.1"/>
</dbReference>
<organism evidence="2 3">
    <name type="scientific">Methylomonas rosea</name>
    <dbReference type="NCBI Taxonomy" id="2952227"/>
    <lineage>
        <taxon>Bacteria</taxon>
        <taxon>Pseudomonadati</taxon>
        <taxon>Pseudomonadota</taxon>
        <taxon>Gammaproteobacteria</taxon>
        <taxon>Methylococcales</taxon>
        <taxon>Methylococcaceae</taxon>
        <taxon>Methylomonas</taxon>
    </lineage>
</organism>
<accession>A0ABT1TTV6</accession>